<protein>
    <submittedName>
        <fullName evidence="10">Deoxynucleoside kinase</fullName>
    </submittedName>
</protein>
<comment type="caution">
    <text evidence="10">The sequence shown here is derived from an EMBL/GenBank/DDBJ whole genome shotgun (WGS) entry which is preliminary data.</text>
</comment>
<evidence type="ECO:0000256" key="7">
    <source>
        <dbReference type="PIRSR" id="PIRSR000705-2"/>
    </source>
</evidence>
<name>A0A4Z0GQT2_9BACL</name>
<evidence type="ECO:0000256" key="1">
    <source>
        <dbReference type="ARBA" id="ARBA00007420"/>
    </source>
</evidence>
<dbReference type="GO" id="GO:0005737">
    <property type="term" value="C:cytoplasm"/>
    <property type="evidence" value="ECO:0007669"/>
    <property type="project" value="TreeGrafter"/>
</dbReference>
<dbReference type="PIRSF" id="PIRSF000705">
    <property type="entry name" value="DNK"/>
    <property type="match status" value="1"/>
</dbReference>
<dbReference type="GO" id="GO:0019136">
    <property type="term" value="F:deoxynucleoside kinase activity"/>
    <property type="evidence" value="ECO:0007669"/>
    <property type="project" value="InterPro"/>
</dbReference>
<sequence>MNDSQKSSKRLITIAGMVGIGKTTFTKSLAERLHYRTSLEKVSGNPYLESFYKDFSRWVFHLQIYFLGERFKETKIIDASPDGFVQDRSIYEDTGIFARMHYEKGTMSEADYRTYTSLFDAMVMTPYFHHPDLLIYLHGSLDATIRRINRRGRNMEKETPVTYWEEMHDRYERWISQFNACPVLKVNIDDYDLLDDPNSLERLIPLIEDKLSDKVEIR</sequence>
<evidence type="ECO:0000256" key="5">
    <source>
        <dbReference type="ARBA" id="ARBA00022840"/>
    </source>
</evidence>
<evidence type="ECO:0000313" key="11">
    <source>
        <dbReference type="Proteomes" id="UP000298347"/>
    </source>
</evidence>
<gene>
    <name evidence="10" type="ORF">E4665_07185</name>
</gene>
<dbReference type="SUPFAM" id="SSF52540">
    <property type="entry name" value="P-loop containing nucleoside triphosphate hydrolases"/>
    <property type="match status" value="1"/>
</dbReference>
<feature type="binding site" evidence="7">
    <location>
        <position position="40"/>
    </location>
    <ligand>
        <name>substrate</name>
    </ligand>
</feature>
<dbReference type="PANTHER" id="PTHR10513">
    <property type="entry name" value="DEOXYNUCLEOSIDE KINASE"/>
    <property type="match status" value="1"/>
</dbReference>
<keyword evidence="5 8" id="KW-0067">ATP-binding</keyword>
<feature type="binding site" evidence="7">
    <location>
        <position position="88"/>
    </location>
    <ligand>
        <name>substrate</name>
    </ligand>
</feature>
<comment type="similarity">
    <text evidence="1">Belongs to the DCK/DGK family.</text>
</comment>
<dbReference type="Gene3D" id="3.40.50.300">
    <property type="entry name" value="P-loop containing nucleotide triphosphate hydrolases"/>
    <property type="match status" value="1"/>
</dbReference>
<dbReference type="InterPro" id="IPR050566">
    <property type="entry name" value="Deoxyribonucleoside_kinase"/>
</dbReference>
<dbReference type="RefSeq" id="WP_135348220.1">
    <property type="nucleotide sequence ID" value="NZ_SRJD01000006.1"/>
</dbReference>
<feature type="binding site" evidence="8">
    <location>
        <begin position="147"/>
        <end position="151"/>
    </location>
    <ligand>
        <name>ATP</name>
        <dbReference type="ChEBI" id="CHEBI:30616"/>
    </ligand>
</feature>
<feature type="binding site" evidence="7">
    <location>
        <position position="156"/>
    </location>
    <ligand>
        <name>substrate</name>
    </ligand>
</feature>
<dbReference type="PANTHER" id="PTHR10513:SF35">
    <property type="entry name" value="DEOXYADENOSINE KINASE"/>
    <property type="match status" value="1"/>
</dbReference>
<keyword evidence="2" id="KW-0808">Transferase</keyword>
<dbReference type="Proteomes" id="UP000298347">
    <property type="component" value="Unassembled WGS sequence"/>
</dbReference>
<accession>A0A4Z0GQT2</accession>
<feature type="binding site" evidence="8">
    <location>
        <begin position="16"/>
        <end position="24"/>
    </location>
    <ligand>
        <name>ATP</name>
        <dbReference type="ChEBI" id="CHEBI:30616"/>
    </ligand>
</feature>
<feature type="binding site" evidence="7">
    <location>
        <position position="52"/>
    </location>
    <ligand>
        <name>substrate</name>
    </ligand>
</feature>
<evidence type="ECO:0000256" key="3">
    <source>
        <dbReference type="ARBA" id="ARBA00022741"/>
    </source>
</evidence>
<dbReference type="InterPro" id="IPR031314">
    <property type="entry name" value="DNK_dom"/>
</dbReference>
<dbReference type="GO" id="GO:0005524">
    <property type="term" value="F:ATP binding"/>
    <property type="evidence" value="ECO:0007669"/>
    <property type="project" value="UniProtKB-KW"/>
</dbReference>
<evidence type="ECO:0000256" key="2">
    <source>
        <dbReference type="ARBA" id="ARBA00022679"/>
    </source>
</evidence>
<evidence type="ECO:0000313" key="10">
    <source>
        <dbReference type="EMBL" id="TGA98743.1"/>
    </source>
</evidence>
<organism evidence="10 11">
    <name type="scientific">Sporolactobacillus shoreae</name>
    <dbReference type="NCBI Taxonomy" id="1465501"/>
    <lineage>
        <taxon>Bacteria</taxon>
        <taxon>Bacillati</taxon>
        <taxon>Bacillota</taxon>
        <taxon>Bacilli</taxon>
        <taxon>Bacillales</taxon>
        <taxon>Sporolactobacillaceae</taxon>
        <taxon>Sporolactobacillus</taxon>
    </lineage>
</organism>
<dbReference type="InterPro" id="IPR002624">
    <property type="entry name" value="DCK/DGK"/>
</dbReference>
<proteinExistence type="inferred from homology"/>
<dbReference type="Pfam" id="PF01712">
    <property type="entry name" value="dNK"/>
    <property type="match status" value="1"/>
</dbReference>
<keyword evidence="4 10" id="KW-0418">Kinase</keyword>
<dbReference type="OrthoDB" id="9776634at2"/>
<feature type="binding site" evidence="7">
    <location>
        <position position="63"/>
    </location>
    <ligand>
        <name>substrate</name>
    </ligand>
</feature>
<feature type="active site" description="Proton acceptor" evidence="6">
    <location>
        <position position="87"/>
    </location>
</feature>
<reference evidence="10 11" key="1">
    <citation type="journal article" date="2015" name="Int. J. Syst. Evol. Microbiol.">
        <title>Sporolactobacillus shoreae sp. nov. and Sporolactobacillus spathodeae sp. nov., two spore-forming lactic acid bacteria isolated from tree barks in Thailand.</title>
        <authorList>
            <person name="Thamacharoensuk T."/>
            <person name="Kitahara M."/>
            <person name="Ohkuma M."/>
            <person name="Thongchul N."/>
            <person name="Tanasupawat S."/>
        </authorList>
    </citation>
    <scope>NUCLEOTIDE SEQUENCE [LARGE SCALE GENOMIC DNA]</scope>
    <source>
        <strain evidence="10 11">BK92</strain>
    </source>
</reference>
<dbReference type="AlphaFoldDB" id="A0A4Z0GQT2"/>
<dbReference type="InterPro" id="IPR027417">
    <property type="entry name" value="P-loop_NTPase"/>
</dbReference>
<feature type="domain" description="Deoxynucleoside kinase" evidence="9">
    <location>
        <begin position="12"/>
        <end position="208"/>
    </location>
</feature>
<dbReference type="FunFam" id="3.40.50.300:FF:000659">
    <property type="entry name" value="Deoxyguanosine kinase"/>
    <property type="match status" value="1"/>
</dbReference>
<keyword evidence="3 8" id="KW-0547">Nucleotide-binding</keyword>
<dbReference type="CDD" id="cd01673">
    <property type="entry name" value="dNK"/>
    <property type="match status" value="1"/>
</dbReference>
<evidence type="ECO:0000256" key="6">
    <source>
        <dbReference type="PIRSR" id="PIRSR000705-1"/>
    </source>
</evidence>
<feature type="binding site" evidence="7">
    <location>
        <position position="93"/>
    </location>
    <ligand>
        <name>substrate</name>
    </ligand>
</feature>
<evidence type="ECO:0000256" key="4">
    <source>
        <dbReference type="ARBA" id="ARBA00022777"/>
    </source>
</evidence>
<evidence type="ECO:0000256" key="8">
    <source>
        <dbReference type="PIRSR" id="PIRSR000705-3"/>
    </source>
</evidence>
<keyword evidence="11" id="KW-1185">Reference proteome</keyword>
<dbReference type="EMBL" id="SRJD01000006">
    <property type="protein sequence ID" value="TGA98743.1"/>
    <property type="molecule type" value="Genomic_DNA"/>
</dbReference>
<evidence type="ECO:0000259" key="9">
    <source>
        <dbReference type="Pfam" id="PF01712"/>
    </source>
</evidence>